<reference evidence="6" key="1">
    <citation type="journal article" date="2023" name="Mol. Phylogenet. Evol.">
        <title>Genome-scale phylogeny and comparative genomics of the fungal order Sordariales.</title>
        <authorList>
            <person name="Hensen N."/>
            <person name="Bonometti L."/>
            <person name="Westerberg I."/>
            <person name="Brannstrom I.O."/>
            <person name="Guillou S."/>
            <person name="Cros-Aarteil S."/>
            <person name="Calhoun S."/>
            <person name="Haridas S."/>
            <person name="Kuo A."/>
            <person name="Mondo S."/>
            <person name="Pangilinan J."/>
            <person name="Riley R."/>
            <person name="LaButti K."/>
            <person name="Andreopoulos B."/>
            <person name="Lipzen A."/>
            <person name="Chen C."/>
            <person name="Yan M."/>
            <person name="Daum C."/>
            <person name="Ng V."/>
            <person name="Clum A."/>
            <person name="Steindorff A."/>
            <person name="Ohm R.A."/>
            <person name="Martin F."/>
            <person name="Silar P."/>
            <person name="Natvig D.O."/>
            <person name="Lalanne C."/>
            <person name="Gautier V."/>
            <person name="Ament-Velasquez S.L."/>
            <person name="Kruys A."/>
            <person name="Hutchinson M.I."/>
            <person name="Powell A.J."/>
            <person name="Barry K."/>
            <person name="Miller A.N."/>
            <person name="Grigoriev I.V."/>
            <person name="Debuchy R."/>
            <person name="Gladieux P."/>
            <person name="Hiltunen Thoren M."/>
            <person name="Johannesson H."/>
        </authorList>
    </citation>
    <scope>NUCLEOTIDE SEQUENCE</scope>
    <source>
        <strain evidence="6">CBS 123565</strain>
    </source>
</reference>
<feature type="signal peptide" evidence="4">
    <location>
        <begin position="1"/>
        <end position="21"/>
    </location>
</feature>
<dbReference type="AlphaFoldDB" id="A0AAN6UGM5"/>
<reference evidence="6" key="2">
    <citation type="submission" date="2023-05" db="EMBL/GenBank/DDBJ databases">
        <authorList>
            <consortium name="Lawrence Berkeley National Laboratory"/>
            <person name="Steindorff A."/>
            <person name="Hensen N."/>
            <person name="Bonometti L."/>
            <person name="Westerberg I."/>
            <person name="Brannstrom I.O."/>
            <person name="Guillou S."/>
            <person name="Cros-Aarteil S."/>
            <person name="Calhoun S."/>
            <person name="Haridas S."/>
            <person name="Kuo A."/>
            <person name="Mondo S."/>
            <person name="Pangilinan J."/>
            <person name="Riley R."/>
            <person name="Labutti K."/>
            <person name="Andreopoulos B."/>
            <person name="Lipzen A."/>
            <person name="Chen C."/>
            <person name="Yanf M."/>
            <person name="Daum C."/>
            <person name="Ng V."/>
            <person name="Clum A."/>
            <person name="Ohm R."/>
            <person name="Martin F."/>
            <person name="Silar P."/>
            <person name="Natvig D."/>
            <person name="Lalanne C."/>
            <person name="Gautier V."/>
            <person name="Ament-Velasquez S.L."/>
            <person name="Kruys A."/>
            <person name="Hutchinson M.I."/>
            <person name="Powell A.J."/>
            <person name="Barry K."/>
            <person name="Miller A.N."/>
            <person name="Grigoriev I.V."/>
            <person name="Debuchy R."/>
            <person name="Gladieux P."/>
            <person name="Thoren M.H."/>
            <person name="Johannesson H."/>
        </authorList>
    </citation>
    <scope>NUCLEOTIDE SEQUENCE</scope>
    <source>
        <strain evidence="6">CBS 123565</strain>
    </source>
</reference>
<name>A0AAN6UGM5_9PEZI</name>
<dbReference type="Pfam" id="PF01476">
    <property type="entry name" value="LysM"/>
    <property type="match status" value="1"/>
</dbReference>
<dbReference type="PANTHER" id="PTHR34997:SF1">
    <property type="entry name" value="PEPTIDOGLYCAN-BINDING LYSIN DOMAIN"/>
    <property type="match status" value="1"/>
</dbReference>
<dbReference type="Proteomes" id="UP001304895">
    <property type="component" value="Unassembled WGS sequence"/>
</dbReference>
<protein>
    <submittedName>
        <fullName evidence="6">Carbohydrate-binding module family 50 protein</fullName>
    </submittedName>
</protein>
<dbReference type="InterPro" id="IPR052210">
    <property type="entry name" value="LysM1-like"/>
</dbReference>
<sequence>MLPTTLLSSLTVLGLAAVTAGIPTATSSQKPVLTVIPIEDPNMPGAAARCRKFVSIEKGATCISICNENKITLDKIRAWNPLINEDCTNLWIGYRVCVGVFFQDLMWPFTG</sequence>
<dbReference type="SMART" id="SM00257">
    <property type="entry name" value="LysM"/>
    <property type="match status" value="1"/>
</dbReference>
<dbReference type="SUPFAM" id="SSF54106">
    <property type="entry name" value="LysM domain"/>
    <property type="match status" value="1"/>
</dbReference>
<gene>
    <name evidence="6" type="ORF">BT67DRAFT_444872</name>
</gene>
<evidence type="ECO:0000256" key="2">
    <source>
        <dbReference type="ARBA" id="ARBA00023026"/>
    </source>
</evidence>
<evidence type="ECO:0000259" key="5">
    <source>
        <dbReference type="PROSITE" id="PS51782"/>
    </source>
</evidence>
<keyword evidence="4" id="KW-0732">Signal</keyword>
<feature type="domain" description="LysM" evidence="5">
    <location>
        <begin position="52"/>
        <end position="98"/>
    </location>
</feature>
<proteinExistence type="inferred from homology"/>
<evidence type="ECO:0000313" key="7">
    <source>
        <dbReference type="Proteomes" id="UP001304895"/>
    </source>
</evidence>
<keyword evidence="2" id="KW-0843">Virulence</keyword>
<feature type="chain" id="PRO_5043052788" evidence="4">
    <location>
        <begin position="22"/>
        <end position="111"/>
    </location>
</feature>
<evidence type="ECO:0000256" key="3">
    <source>
        <dbReference type="ARBA" id="ARBA00044955"/>
    </source>
</evidence>
<dbReference type="GO" id="GO:0008061">
    <property type="term" value="F:chitin binding"/>
    <property type="evidence" value="ECO:0007669"/>
    <property type="project" value="UniProtKB-KW"/>
</dbReference>
<accession>A0AAN6UGM5</accession>
<dbReference type="InterPro" id="IPR036779">
    <property type="entry name" value="LysM_dom_sf"/>
</dbReference>
<evidence type="ECO:0000256" key="4">
    <source>
        <dbReference type="SAM" id="SignalP"/>
    </source>
</evidence>
<keyword evidence="1" id="KW-0147">Chitin-binding</keyword>
<comment type="caution">
    <text evidence="6">The sequence shown here is derived from an EMBL/GenBank/DDBJ whole genome shotgun (WGS) entry which is preliminary data.</text>
</comment>
<evidence type="ECO:0000313" key="6">
    <source>
        <dbReference type="EMBL" id="KAK4131296.1"/>
    </source>
</evidence>
<comment type="similarity">
    <text evidence="3">Belongs to the secreted LysM effector family.</text>
</comment>
<evidence type="ECO:0000256" key="1">
    <source>
        <dbReference type="ARBA" id="ARBA00022669"/>
    </source>
</evidence>
<dbReference type="EMBL" id="MU853426">
    <property type="protein sequence ID" value="KAK4131296.1"/>
    <property type="molecule type" value="Genomic_DNA"/>
</dbReference>
<dbReference type="PROSITE" id="PS51782">
    <property type="entry name" value="LYSM"/>
    <property type="match status" value="1"/>
</dbReference>
<organism evidence="6 7">
    <name type="scientific">Trichocladium antarcticum</name>
    <dbReference type="NCBI Taxonomy" id="1450529"/>
    <lineage>
        <taxon>Eukaryota</taxon>
        <taxon>Fungi</taxon>
        <taxon>Dikarya</taxon>
        <taxon>Ascomycota</taxon>
        <taxon>Pezizomycotina</taxon>
        <taxon>Sordariomycetes</taxon>
        <taxon>Sordariomycetidae</taxon>
        <taxon>Sordariales</taxon>
        <taxon>Chaetomiaceae</taxon>
        <taxon>Trichocladium</taxon>
    </lineage>
</organism>
<dbReference type="InterPro" id="IPR018392">
    <property type="entry name" value="LysM"/>
</dbReference>
<dbReference type="Gene3D" id="3.10.350.10">
    <property type="entry name" value="LysM domain"/>
    <property type="match status" value="1"/>
</dbReference>
<keyword evidence="7" id="KW-1185">Reference proteome</keyword>
<dbReference type="PANTHER" id="PTHR34997">
    <property type="entry name" value="AM15"/>
    <property type="match status" value="1"/>
</dbReference>